<evidence type="ECO:0000313" key="2">
    <source>
        <dbReference type="EMBL" id="OZY43677.1"/>
    </source>
</evidence>
<dbReference type="AlphaFoldDB" id="A0A266M243"/>
<dbReference type="Proteomes" id="UP000216113">
    <property type="component" value="Unassembled WGS sequence"/>
</dbReference>
<dbReference type="InterPro" id="IPR011990">
    <property type="entry name" value="TPR-like_helical_dom_sf"/>
</dbReference>
<protein>
    <recommendedName>
        <fullName evidence="4">Lipoprotein</fullName>
    </recommendedName>
</protein>
<evidence type="ECO:0008006" key="4">
    <source>
        <dbReference type="Google" id="ProtNLM"/>
    </source>
</evidence>
<dbReference type="EMBL" id="NQKL01000001">
    <property type="protein sequence ID" value="OZY43677.1"/>
    <property type="molecule type" value="Genomic_DNA"/>
</dbReference>
<reference evidence="2 3" key="1">
    <citation type="submission" date="2017-08" db="EMBL/GenBank/DDBJ databases">
        <title>Genomic and metabolic characterisation of spoilage-associated Pseudomonas species.</title>
        <authorList>
            <person name="Stanborough T."/>
            <person name="Fegan N."/>
            <person name="Powell S.M."/>
            <person name="Singh T."/>
            <person name="Tamplin M.L."/>
            <person name="Chandry P.S."/>
        </authorList>
    </citation>
    <scope>NUCLEOTIDE SEQUENCE [LARGE SCALE GENOMIC DNA]</scope>
    <source>
        <strain evidence="2 3">F1820</strain>
    </source>
</reference>
<dbReference type="PROSITE" id="PS51257">
    <property type="entry name" value="PROKAR_LIPOPROTEIN"/>
    <property type="match status" value="1"/>
</dbReference>
<feature type="chain" id="PRO_5013215646" description="Lipoprotein" evidence="1">
    <location>
        <begin position="28"/>
        <end position="239"/>
    </location>
</feature>
<evidence type="ECO:0000256" key="1">
    <source>
        <dbReference type="SAM" id="SignalP"/>
    </source>
</evidence>
<evidence type="ECO:0000313" key="3">
    <source>
        <dbReference type="Proteomes" id="UP000216113"/>
    </source>
</evidence>
<sequence length="239" mass="25737">MKLFNSRYLLLAAFSLLLGACQSTPSADTTAADARATAIAQLEQNLASSELATAEDQLSALQAQTPDDPQLVQYQRQLAEAYLQRSQIVLQKGDVNAAATALSRARALMPKAPALTGGVNSAIAQARKAELDKAEAALKAAEARPPAKVIDPAAESTTVALNINDIAKLRHQLDLIAQDIVNYQCAVSLQVPRTADYPWLATLISKRVKKLDPGFDLKLERQIIRHVPAQLVLIPTKPE</sequence>
<organism evidence="2 3">
    <name type="scientific">Pseudomonas fragi</name>
    <dbReference type="NCBI Taxonomy" id="296"/>
    <lineage>
        <taxon>Bacteria</taxon>
        <taxon>Pseudomonadati</taxon>
        <taxon>Pseudomonadota</taxon>
        <taxon>Gammaproteobacteria</taxon>
        <taxon>Pseudomonadales</taxon>
        <taxon>Pseudomonadaceae</taxon>
        <taxon>Pseudomonas</taxon>
    </lineage>
</organism>
<name>A0A266M243_PSEFR</name>
<dbReference type="InterPro" id="IPR048086">
    <property type="entry name" value="PA5502-like_lipo"/>
</dbReference>
<feature type="signal peptide" evidence="1">
    <location>
        <begin position="1"/>
        <end position="27"/>
    </location>
</feature>
<accession>A0A266M243</accession>
<proteinExistence type="predicted"/>
<dbReference type="RefSeq" id="WP_095027677.1">
    <property type="nucleotide sequence ID" value="NZ_NQKL01000001.1"/>
</dbReference>
<comment type="caution">
    <text evidence="2">The sequence shown here is derived from an EMBL/GenBank/DDBJ whole genome shotgun (WGS) entry which is preliminary data.</text>
</comment>
<dbReference type="Gene3D" id="1.25.40.10">
    <property type="entry name" value="Tetratricopeptide repeat domain"/>
    <property type="match status" value="1"/>
</dbReference>
<keyword evidence="1" id="KW-0732">Signal</keyword>
<dbReference type="NCBIfam" id="NF041601">
    <property type="entry name" value="PA5502_lipo"/>
    <property type="match status" value="1"/>
</dbReference>
<gene>
    <name evidence="2" type="ORF">CJF43_01525</name>
</gene>